<proteinExistence type="predicted"/>
<protein>
    <submittedName>
        <fullName evidence="1">Uncharacterized protein</fullName>
    </submittedName>
</protein>
<organism evidence="1 2">
    <name type="scientific">Arabis alpina</name>
    <name type="common">Alpine rock-cress</name>
    <dbReference type="NCBI Taxonomy" id="50452"/>
    <lineage>
        <taxon>Eukaryota</taxon>
        <taxon>Viridiplantae</taxon>
        <taxon>Streptophyta</taxon>
        <taxon>Embryophyta</taxon>
        <taxon>Tracheophyta</taxon>
        <taxon>Spermatophyta</taxon>
        <taxon>Magnoliopsida</taxon>
        <taxon>eudicotyledons</taxon>
        <taxon>Gunneridae</taxon>
        <taxon>Pentapetalae</taxon>
        <taxon>rosids</taxon>
        <taxon>malvids</taxon>
        <taxon>Brassicales</taxon>
        <taxon>Brassicaceae</taxon>
        <taxon>Arabideae</taxon>
        <taxon>Arabis</taxon>
    </lineage>
</organism>
<evidence type="ECO:0000313" key="2">
    <source>
        <dbReference type="Proteomes" id="UP000029120"/>
    </source>
</evidence>
<dbReference type="Gramene" id="KFK38779">
    <property type="protein sequence ID" value="KFK38779"/>
    <property type="gene ID" value="AALP_AA3G159200"/>
</dbReference>
<accession>A0A087H9H7</accession>
<gene>
    <name evidence="1" type="ordered locus">AALP_Aa3g159200</name>
</gene>
<evidence type="ECO:0000313" key="1">
    <source>
        <dbReference type="EMBL" id="KFK38779.1"/>
    </source>
</evidence>
<name>A0A087H9H7_ARAAL</name>
<dbReference type="Proteomes" id="UP000029120">
    <property type="component" value="Chromosome 3"/>
</dbReference>
<dbReference type="EMBL" id="CM002871">
    <property type="protein sequence ID" value="KFK38779.1"/>
    <property type="molecule type" value="Genomic_DNA"/>
</dbReference>
<sequence>MDLEVELSGTIISLWLGFLLDLVARLSPNSGFVMMGRSSSSRVWRFRRLLMGSIFGFLSHMRSGGLVPLF</sequence>
<reference evidence="2" key="1">
    <citation type="journal article" date="2015" name="Nat. Plants">
        <title>Genome expansion of Arabis alpina linked with retrotransposition and reduced symmetric DNA methylation.</title>
        <authorList>
            <person name="Willing E.M."/>
            <person name="Rawat V."/>
            <person name="Mandakova T."/>
            <person name="Maumus F."/>
            <person name="James G.V."/>
            <person name="Nordstroem K.J."/>
            <person name="Becker C."/>
            <person name="Warthmann N."/>
            <person name="Chica C."/>
            <person name="Szarzynska B."/>
            <person name="Zytnicki M."/>
            <person name="Albani M.C."/>
            <person name="Kiefer C."/>
            <person name="Bergonzi S."/>
            <person name="Castaings L."/>
            <person name="Mateos J.L."/>
            <person name="Berns M.C."/>
            <person name="Bujdoso N."/>
            <person name="Piofczyk T."/>
            <person name="de Lorenzo L."/>
            <person name="Barrero-Sicilia C."/>
            <person name="Mateos I."/>
            <person name="Piednoel M."/>
            <person name="Hagmann J."/>
            <person name="Chen-Min-Tao R."/>
            <person name="Iglesias-Fernandez R."/>
            <person name="Schuster S.C."/>
            <person name="Alonso-Blanco C."/>
            <person name="Roudier F."/>
            <person name="Carbonero P."/>
            <person name="Paz-Ares J."/>
            <person name="Davis S.J."/>
            <person name="Pecinka A."/>
            <person name="Quesneville H."/>
            <person name="Colot V."/>
            <person name="Lysak M.A."/>
            <person name="Weigel D."/>
            <person name="Coupland G."/>
            <person name="Schneeberger K."/>
        </authorList>
    </citation>
    <scope>NUCLEOTIDE SEQUENCE [LARGE SCALE GENOMIC DNA]</scope>
    <source>
        <strain evidence="2">cv. Pajares</strain>
    </source>
</reference>
<dbReference type="AlphaFoldDB" id="A0A087H9H7"/>
<keyword evidence="2" id="KW-1185">Reference proteome</keyword>